<dbReference type="AlphaFoldDB" id="A0A507SQ16"/>
<keyword evidence="2" id="KW-1185">Reference proteome</keyword>
<dbReference type="OrthoDB" id="399142at2"/>
<proteinExistence type="predicted"/>
<protein>
    <submittedName>
        <fullName evidence="1">Uncharacterized protein</fullName>
    </submittedName>
</protein>
<name>A0A507SQ16_9BACT</name>
<dbReference type="EMBL" id="SMDN01000007">
    <property type="protein sequence ID" value="TQC51472.1"/>
    <property type="molecule type" value="Genomic_DNA"/>
</dbReference>
<sequence>MNNVQINAIKYFEHLSKANGIHWSLSPDFVKALINMKLNGQYFGICLYWADFIKLQSRFPEYFKYDVVSSSRNWLPFYLYDGQIFYIQLIVGTSETMIKKLDKKMINALKFWSNSKRSIWTYFKGKGLPKPTVNSIVMAFLDPKPTQFLVINNVYEKFKFYKNLNWNNLDYIEYEGQKFPCLSNFKQ</sequence>
<gene>
    <name evidence="1" type="ORF">E1I18_02180</name>
</gene>
<accession>A0A507SQ16</accession>
<organism evidence="1 2">
    <name type="scientific">Mycoplasmopsis mucosicanis</name>
    <dbReference type="NCBI Taxonomy" id="458208"/>
    <lineage>
        <taxon>Bacteria</taxon>
        <taxon>Bacillati</taxon>
        <taxon>Mycoplasmatota</taxon>
        <taxon>Mycoplasmoidales</taxon>
        <taxon>Metamycoplasmataceae</taxon>
        <taxon>Mycoplasmopsis</taxon>
    </lineage>
</organism>
<evidence type="ECO:0000313" key="1">
    <source>
        <dbReference type="EMBL" id="TQC51472.1"/>
    </source>
</evidence>
<comment type="caution">
    <text evidence="1">The sequence shown here is derived from an EMBL/GenBank/DDBJ whole genome shotgun (WGS) entry which is preliminary data.</text>
</comment>
<dbReference type="RefSeq" id="WP_141483965.1">
    <property type="nucleotide sequence ID" value="NZ_SMDN01000007.1"/>
</dbReference>
<evidence type="ECO:0000313" key="2">
    <source>
        <dbReference type="Proteomes" id="UP000320801"/>
    </source>
</evidence>
<reference evidence="1 2" key="1">
    <citation type="submission" date="2019-03" db="EMBL/GenBank/DDBJ databases">
        <title>Characterization of a novel Mycoplasma cynos real-time PCR assay.</title>
        <authorList>
            <person name="Tallmadge R.L."/>
            <person name="Mitchell P.K."/>
            <person name="Goodman L."/>
        </authorList>
    </citation>
    <scope>NUCLEOTIDE SEQUENCE [LARGE SCALE GENOMIC DNA]</scope>
    <source>
        <strain evidence="1 2">1642</strain>
    </source>
</reference>
<dbReference type="Proteomes" id="UP000320801">
    <property type="component" value="Unassembled WGS sequence"/>
</dbReference>